<evidence type="ECO:0000313" key="7">
    <source>
        <dbReference type="Proteomes" id="UP000242415"/>
    </source>
</evidence>
<feature type="domain" description="TauD/TfdA-like" evidence="5">
    <location>
        <begin position="37"/>
        <end position="324"/>
    </location>
</feature>
<comment type="cofactor">
    <cofactor evidence="1">
        <name>Fe(2+)</name>
        <dbReference type="ChEBI" id="CHEBI:29033"/>
    </cofactor>
</comment>
<protein>
    <submittedName>
        <fullName evidence="6">Taurine dioxygenase, alpha-ketoglutarate-dependent</fullName>
    </submittedName>
</protein>
<keyword evidence="6" id="KW-0223">Dioxygenase</keyword>
<name>A0A1H3JV32_9ACTN</name>
<dbReference type="InterPro" id="IPR042098">
    <property type="entry name" value="TauD-like_sf"/>
</dbReference>
<dbReference type="OrthoDB" id="9769888at2"/>
<evidence type="ECO:0000313" key="6">
    <source>
        <dbReference type="EMBL" id="SDY43731.1"/>
    </source>
</evidence>
<dbReference type="InterPro" id="IPR050411">
    <property type="entry name" value="AlphaKG_dependent_hydroxylases"/>
</dbReference>
<keyword evidence="4" id="KW-0045">Antibiotic biosynthesis</keyword>
<dbReference type="Gene3D" id="3.60.130.10">
    <property type="entry name" value="Clavaminate synthase-like"/>
    <property type="match status" value="1"/>
</dbReference>
<dbReference type="SUPFAM" id="SSF51197">
    <property type="entry name" value="Clavaminate synthase-like"/>
    <property type="match status" value="1"/>
</dbReference>
<gene>
    <name evidence="6" type="ORF">SAMN05444365_102259</name>
</gene>
<dbReference type="PANTHER" id="PTHR10696">
    <property type="entry name" value="GAMMA-BUTYROBETAINE HYDROXYLASE-RELATED"/>
    <property type="match status" value="1"/>
</dbReference>
<dbReference type="RefSeq" id="WP_091553277.1">
    <property type="nucleotide sequence ID" value="NZ_FNPH01000002.1"/>
</dbReference>
<sequence length="337" mass="37622">MTTSTGPMRRMARVTSPVRRSTLAEDFALVVEATSPALQLPSWIADNHAAIRADLHRFGAVLFRGFAVDGPAGFGSSARAVSPVLLDYVERAAPRQEVAPGVFTSTEMAADQWIPLHHEMSYAHNWPTLLYFYCDVAATRLGATPLASERTVLPLIPAEARERFVRHGVRYVRNYSPELDLPWQQVFQTTDRAEVEAYCRESRTEFAWIGRDGLRTTAVRQATAVHPETGETVWFNHSHLFHLTNLPSDVAAALVGEYGLAGVPRNAYYGDGAVIEDEVVRMIGDLYRDHSVRFDWQASDVLIVDNFLATHGREPFEGDRRVLVAMSDLYVNSGFSR</sequence>
<accession>A0A1H3JV32</accession>
<evidence type="ECO:0000256" key="4">
    <source>
        <dbReference type="ARBA" id="ARBA00023194"/>
    </source>
</evidence>
<dbReference type="AlphaFoldDB" id="A0A1H3JV32"/>
<dbReference type="GO" id="GO:0017000">
    <property type="term" value="P:antibiotic biosynthetic process"/>
    <property type="evidence" value="ECO:0007669"/>
    <property type="project" value="UniProtKB-KW"/>
</dbReference>
<evidence type="ECO:0000256" key="2">
    <source>
        <dbReference type="ARBA" id="ARBA00023002"/>
    </source>
</evidence>
<dbReference type="STRING" id="405436.SAMN05444365_102259"/>
<evidence type="ECO:0000256" key="1">
    <source>
        <dbReference type="ARBA" id="ARBA00001954"/>
    </source>
</evidence>
<keyword evidence="7" id="KW-1185">Reference proteome</keyword>
<keyword evidence="2" id="KW-0560">Oxidoreductase</keyword>
<dbReference type="Pfam" id="PF02668">
    <property type="entry name" value="TauD"/>
    <property type="match status" value="1"/>
</dbReference>
<dbReference type="PANTHER" id="PTHR10696:SF56">
    <property type="entry name" value="TAUD_TFDA-LIKE DOMAIN-CONTAINING PROTEIN"/>
    <property type="match status" value="1"/>
</dbReference>
<evidence type="ECO:0000259" key="5">
    <source>
        <dbReference type="Pfam" id="PF02668"/>
    </source>
</evidence>
<dbReference type="InterPro" id="IPR003819">
    <property type="entry name" value="TauD/TfdA-like"/>
</dbReference>
<evidence type="ECO:0000256" key="3">
    <source>
        <dbReference type="ARBA" id="ARBA00023004"/>
    </source>
</evidence>
<dbReference type="Proteomes" id="UP000242415">
    <property type="component" value="Unassembled WGS sequence"/>
</dbReference>
<reference evidence="7" key="1">
    <citation type="submission" date="2016-10" db="EMBL/GenBank/DDBJ databases">
        <authorList>
            <person name="Varghese N."/>
            <person name="Submissions S."/>
        </authorList>
    </citation>
    <scope>NUCLEOTIDE SEQUENCE [LARGE SCALE GENOMIC DNA]</scope>
    <source>
        <strain evidence="7">DSM 45245</strain>
    </source>
</reference>
<proteinExistence type="predicted"/>
<keyword evidence="3" id="KW-0408">Iron</keyword>
<organism evidence="6 7">
    <name type="scientific">Micromonospora pattaloongensis</name>
    <dbReference type="NCBI Taxonomy" id="405436"/>
    <lineage>
        <taxon>Bacteria</taxon>
        <taxon>Bacillati</taxon>
        <taxon>Actinomycetota</taxon>
        <taxon>Actinomycetes</taxon>
        <taxon>Micromonosporales</taxon>
        <taxon>Micromonosporaceae</taxon>
        <taxon>Micromonospora</taxon>
    </lineage>
</organism>
<dbReference type="GO" id="GO:0051213">
    <property type="term" value="F:dioxygenase activity"/>
    <property type="evidence" value="ECO:0007669"/>
    <property type="project" value="UniProtKB-KW"/>
</dbReference>
<dbReference type="EMBL" id="FNPH01000002">
    <property type="protein sequence ID" value="SDY43731.1"/>
    <property type="molecule type" value="Genomic_DNA"/>
</dbReference>